<feature type="compositionally biased region" description="Low complexity" evidence="1">
    <location>
        <begin position="148"/>
        <end position="175"/>
    </location>
</feature>
<feature type="compositionally biased region" description="Low complexity" evidence="1">
    <location>
        <begin position="379"/>
        <end position="389"/>
    </location>
</feature>
<proteinExistence type="predicted"/>
<feature type="compositionally biased region" description="Polar residues" evidence="1">
    <location>
        <begin position="196"/>
        <end position="209"/>
    </location>
</feature>
<dbReference type="SMART" id="SM00384">
    <property type="entry name" value="AT_hook"/>
    <property type="match status" value="2"/>
</dbReference>
<feature type="region of interest" description="Disordered" evidence="1">
    <location>
        <begin position="377"/>
        <end position="412"/>
    </location>
</feature>
<protein>
    <submittedName>
        <fullName evidence="2">Uncharacterized protein</fullName>
    </submittedName>
</protein>
<accession>A0A178CZV2</accession>
<name>A0A178CZV2_9EURO</name>
<dbReference type="InterPro" id="IPR017956">
    <property type="entry name" value="AT_hook_DNA-bd_motif"/>
</dbReference>
<dbReference type="OrthoDB" id="3784821at2759"/>
<feature type="compositionally biased region" description="Pro residues" evidence="1">
    <location>
        <begin position="390"/>
        <end position="402"/>
    </location>
</feature>
<feature type="compositionally biased region" description="Low complexity" evidence="1">
    <location>
        <begin position="60"/>
        <end position="81"/>
    </location>
</feature>
<feature type="region of interest" description="Disordered" evidence="1">
    <location>
        <begin position="1"/>
        <end position="209"/>
    </location>
</feature>
<sequence length="462" mass="48408">MAEGQVQVQGVTTTTKKRGRPAKKQSLDDEGVVLLQQRESKTDGAEIEMVQALKPKSRGRPSSSAATTASKTSSLAASARSGRAKQVPTTATAGAGAGGAAVEEEVVGTVSSGRGSASAKRKPSATAAAAAGVKTPDAAPSKARKSPAAKVSSSQPDTASSTSTSGLATVTTTTVAEKKTKAKAAAKKAETEISSQKTSQQPGTPRLSTSTLTSKILGHAKAFSEKSSQLQRDILQLVNEREARHLSSRDIEAEILEISSSIRSEADAISPVPAPAPALETISTGHRDSIGGTSSMLTTASAASNMYHNTTLTSDAAHVFPTQTIASFSQQQPQHFYPPPSVLSSPVATPQTQHQVRGYSSTKALPMSTTIALAARQQNNPNPSGGSRPSMPPRPTIPPEVPNAPKLTELPLEQLKKDPRYRKASTRYTTFVVALPFAIVSSYFLWERCKCPPPLLLSWFMA</sequence>
<feature type="compositionally biased region" description="Low complexity" evidence="1">
    <location>
        <begin position="1"/>
        <end position="14"/>
    </location>
</feature>
<evidence type="ECO:0000313" key="3">
    <source>
        <dbReference type="Proteomes" id="UP000185904"/>
    </source>
</evidence>
<gene>
    <name evidence="2" type="ORF">AYO20_06268</name>
</gene>
<keyword evidence="3" id="KW-1185">Reference proteome</keyword>
<dbReference type="AlphaFoldDB" id="A0A178CZV2"/>
<reference evidence="2 3" key="1">
    <citation type="submission" date="2016-03" db="EMBL/GenBank/DDBJ databases">
        <title>The draft genome sequence of Fonsecaea nubica causative agent of cutaneous subcutaneous infection in human host.</title>
        <authorList>
            <person name="Costa F."/>
            <person name="Sybren D.H."/>
            <person name="Raittz R.T."/>
            <person name="Weiss V.A."/>
            <person name="Leao A.C."/>
            <person name="Gomes R."/>
            <person name="De Souza E.M."/>
            <person name="Pedrosa F.O."/>
            <person name="Steffens M.B."/>
            <person name="Bombassaro A."/>
            <person name="Tadra-Sfeir M.Z."/>
            <person name="Moreno L.F."/>
            <person name="Najafzadeh M.J."/>
            <person name="Felipe M.S."/>
            <person name="Teixeira M."/>
            <person name="Sun J."/>
            <person name="Xi L."/>
            <person name="Castro M.A."/>
            <person name="Vicente V.A."/>
        </authorList>
    </citation>
    <scope>NUCLEOTIDE SEQUENCE [LARGE SCALE GENOMIC DNA]</scope>
    <source>
        <strain evidence="2 3">CBS 269.64</strain>
    </source>
</reference>
<dbReference type="GeneID" id="34589683"/>
<feature type="compositionally biased region" description="Low complexity" evidence="1">
    <location>
        <begin position="107"/>
        <end position="141"/>
    </location>
</feature>
<evidence type="ECO:0000256" key="1">
    <source>
        <dbReference type="SAM" id="MobiDB-lite"/>
    </source>
</evidence>
<dbReference type="EMBL" id="LVCJ01000039">
    <property type="protein sequence ID" value="OAL34425.1"/>
    <property type="molecule type" value="Genomic_DNA"/>
</dbReference>
<dbReference type="Pfam" id="PF02178">
    <property type="entry name" value="AT_hook"/>
    <property type="match status" value="2"/>
</dbReference>
<organism evidence="2 3">
    <name type="scientific">Fonsecaea nubica</name>
    <dbReference type="NCBI Taxonomy" id="856822"/>
    <lineage>
        <taxon>Eukaryota</taxon>
        <taxon>Fungi</taxon>
        <taxon>Dikarya</taxon>
        <taxon>Ascomycota</taxon>
        <taxon>Pezizomycotina</taxon>
        <taxon>Eurotiomycetes</taxon>
        <taxon>Chaetothyriomycetidae</taxon>
        <taxon>Chaetothyriales</taxon>
        <taxon>Herpotrichiellaceae</taxon>
        <taxon>Fonsecaea</taxon>
    </lineage>
</organism>
<dbReference type="RefSeq" id="XP_022499437.1">
    <property type="nucleotide sequence ID" value="XM_022644559.1"/>
</dbReference>
<evidence type="ECO:0000313" key="2">
    <source>
        <dbReference type="EMBL" id="OAL34425.1"/>
    </source>
</evidence>
<dbReference type="Proteomes" id="UP000185904">
    <property type="component" value="Unassembled WGS sequence"/>
</dbReference>
<dbReference type="GO" id="GO:0003677">
    <property type="term" value="F:DNA binding"/>
    <property type="evidence" value="ECO:0007669"/>
    <property type="project" value="InterPro"/>
</dbReference>
<comment type="caution">
    <text evidence="2">The sequence shown here is derived from an EMBL/GenBank/DDBJ whole genome shotgun (WGS) entry which is preliminary data.</text>
</comment>